<evidence type="ECO:0000313" key="4">
    <source>
        <dbReference type="Proteomes" id="UP000438182"/>
    </source>
</evidence>
<comment type="caution">
    <text evidence="3">The sequence shown here is derived from an EMBL/GenBank/DDBJ whole genome shotgun (WGS) entry which is preliminary data.</text>
</comment>
<dbReference type="RefSeq" id="WP_160423677.1">
    <property type="nucleotide sequence ID" value="NZ_WSTA01000024.1"/>
</dbReference>
<evidence type="ECO:0000256" key="2">
    <source>
        <dbReference type="SAM" id="Phobius"/>
    </source>
</evidence>
<evidence type="ECO:0000256" key="1">
    <source>
        <dbReference type="SAM" id="MobiDB-lite"/>
    </source>
</evidence>
<feature type="region of interest" description="Disordered" evidence="1">
    <location>
        <begin position="77"/>
        <end position="124"/>
    </location>
</feature>
<sequence>MSAVLPLLHEGASALARIAVLAADGVPDEEDITPGVVGFVATLFVAVIVVLLAVDMVRRVRRVNYRAEIQERLAAEQAAADEAAAAGPGEADAESVDAADTETETEEEAGTGPADDAGEGRGRP</sequence>
<keyword evidence="2" id="KW-0812">Transmembrane</keyword>
<reference evidence="3 4" key="1">
    <citation type="submission" date="2019-12" db="EMBL/GenBank/DDBJ databases">
        <authorList>
            <person name="Kim Y.S."/>
        </authorList>
    </citation>
    <scope>NUCLEOTIDE SEQUENCE [LARGE SCALE GENOMIC DNA]</scope>
    <source>
        <strain evidence="3 4">MMS17-SY077</strain>
    </source>
</reference>
<feature type="compositionally biased region" description="Acidic residues" evidence="1">
    <location>
        <begin position="91"/>
        <end position="109"/>
    </location>
</feature>
<evidence type="ECO:0000313" key="3">
    <source>
        <dbReference type="EMBL" id="MWB98340.1"/>
    </source>
</evidence>
<gene>
    <name evidence="3" type="ORF">GB864_07230</name>
</gene>
<feature type="compositionally biased region" description="Low complexity" evidence="1">
    <location>
        <begin position="77"/>
        <end position="90"/>
    </location>
</feature>
<dbReference type="AlphaFoldDB" id="A0A6I4NVJ5"/>
<organism evidence="3 4">
    <name type="scientific">Agromyces seonyuensis</name>
    <dbReference type="NCBI Taxonomy" id="2662446"/>
    <lineage>
        <taxon>Bacteria</taxon>
        <taxon>Bacillati</taxon>
        <taxon>Actinomycetota</taxon>
        <taxon>Actinomycetes</taxon>
        <taxon>Micrococcales</taxon>
        <taxon>Microbacteriaceae</taxon>
        <taxon>Agromyces</taxon>
    </lineage>
</organism>
<protein>
    <submittedName>
        <fullName evidence="3">Uncharacterized protein</fullName>
    </submittedName>
</protein>
<keyword evidence="2" id="KW-0472">Membrane</keyword>
<keyword evidence="4" id="KW-1185">Reference proteome</keyword>
<feature type="transmembrane region" description="Helical" evidence="2">
    <location>
        <begin position="32"/>
        <end position="54"/>
    </location>
</feature>
<accession>A0A6I4NVJ5</accession>
<name>A0A6I4NVJ5_9MICO</name>
<dbReference type="EMBL" id="WSTA01000024">
    <property type="protein sequence ID" value="MWB98340.1"/>
    <property type="molecule type" value="Genomic_DNA"/>
</dbReference>
<dbReference type="Proteomes" id="UP000438182">
    <property type="component" value="Unassembled WGS sequence"/>
</dbReference>
<keyword evidence="2" id="KW-1133">Transmembrane helix</keyword>
<proteinExistence type="predicted"/>